<name>A0A2Z6RBC7_9GLOM</name>
<keyword evidence="2" id="KW-1185">Reference proteome</keyword>
<dbReference type="Proteomes" id="UP000247702">
    <property type="component" value="Unassembled WGS sequence"/>
</dbReference>
<dbReference type="AlphaFoldDB" id="A0A2Z6RBC7"/>
<sequence>MTDVLVTYNETLKEQYPTDEDWIEIEVTITILVELVAEATNLLSASRVGCRNISAYQIAEILAEIPNQILDFSNGLKFR</sequence>
<protein>
    <submittedName>
        <fullName evidence="1">Uncharacterized protein</fullName>
    </submittedName>
</protein>
<evidence type="ECO:0000313" key="2">
    <source>
        <dbReference type="Proteomes" id="UP000247702"/>
    </source>
</evidence>
<reference evidence="1 2" key="1">
    <citation type="submission" date="2017-11" db="EMBL/GenBank/DDBJ databases">
        <title>The genome of Rhizophagus clarus HR1 reveals common genetic basis of auxotrophy among arbuscular mycorrhizal fungi.</title>
        <authorList>
            <person name="Kobayashi Y."/>
        </authorList>
    </citation>
    <scope>NUCLEOTIDE SEQUENCE [LARGE SCALE GENOMIC DNA]</scope>
    <source>
        <strain evidence="1 2">HR1</strain>
    </source>
</reference>
<dbReference type="EMBL" id="BEXD01001668">
    <property type="protein sequence ID" value="GBB95224.1"/>
    <property type="molecule type" value="Genomic_DNA"/>
</dbReference>
<proteinExistence type="predicted"/>
<comment type="caution">
    <text evidence="1">The sequence shown here is derived from an EMBL/GenBank/DDBJ whole genome shotgun (WGS) entry which is preliminary data.</text>
</comment>
<organism evidence="1 2">
    <name type="scientific">Rhizophagus clarus</name>
    <dbReference type="NCBI Taxonomy" id="94130"/>
    <lineage>
        <taxon>Eukaryota</taxon>
        <taxon>Fungi</taxon>
        <taxon>Fungi incertae sedis</taxon>
        <taxon>Mucoromycota</taxon>
        <taxon>Glomeromycotina</taxon>
        <taxon>Glomeromycetes</taxon>
        <taxon>Glomerales</taxon>
        <taxon>Glomeraceae</taxon>
        <taxon>Rhizophagus</taxon>
    </lineage>
</organism>
<evidence type="ECO:0000313" key="1">
    <source>
        <dbReference type="EMBL" id="GBB95224.1"/>
    </source>
</evidence>
<gene>
    <name evidence="1" type="ORF">RclHR1_00250022</name>
</gene>
<accession>A0A2Z6RBC7</accession>